<protein>
    <submittedName>
        <fullName evidence="3">Response regulator</fullName>
    </submittedName>
</protein>
<dbReference type="RefSeq" id="WP_270043155.1">
    <property type="nucleotide sequence ID" value="NZ_JAPDOD010000028.1"/>
</dbReference>
<keyword evidence="1" id="KW-0597">Phosphoprotein</keyword>
<organism evidence="3 4">
    <name type="scientific">Solirubrobacter ginsenosidimutans</name>
    <dbReference type="NCBI Taxonomy" id="490573"/>
    <lineage>
        <taxon>Bacteria</taxon>
        <taxon>Bacillati</taxon>
        <taxon>Actinomycetota</taxon>
        <taxon>Thermoleophilia</taxon>
        <taxon>Solirubrobacterales</taxon>
        <taxon>Solirubrobacteraceae</taxon>
        <taxon>Solirubrobacter</taxon>
    </lineage>
</organism>
<evidence type="ECO:0000313" key="4">
    <source>
        <dbReference type="Proteomes" id="UP001149140"/>
    </source>
</evidence>
<comment type="caution">
    <text evidence="3">The sequence shown here is derived from an EMBL/GenBank/DDBJ whole genome shotgun (WGS) entry which is preliminary data.</text>
</comment>
<sequence length="123" mass="13125">MGIRVFHCDDSAAFTRLVGFWLAEHDDMEHVGEAHTAADALAALPGARPDVVLLDTLGRPGDDTLLLAIRDAVPGVKVIVYSGYVRLMQEGTVGEGADGYLEKGDEEGPLLDAIRAVVKPRIS</sequence>
<reference evidence="3" key="1">
    <citation type="submission" date="2022-10" db="EMBL/GenBank/DDBJ databases">
        <title>The WGS of Solirubrobacter ginsenosidimutans DSM 21036.</title>
        <authorList>
            <person name="Jiang Z."/>
        </authorList>
    </citation>
    <scope>NUCLEOTIDE SEQUENCE</scope>
    <source>
        <strain evidence="3">DSM 21036</strain>
    </source>
</reference>
<accession>A0A9X3MYX5</accession>
<dbReference type="SUPFAM" id="SSF52172">
    <property type="entry name" value="CheY-like"/>
    <property type="match status" value="1"/>
</dbReference>
<keyword evidence="4" id="KW-1185">Reference proteome</keyword>
<dbReference type="AlphaFoldDB" id="A0A9X3MYX5"/>
<gene>
    <name evidence="3" type="ORF">OM076_26795</name>
</gene>
<dbReference type="EMBL" id="JAPDOD010000028">
    <property type="protein sequence ID" value="MDA0163908.1"/>
    <property type="molecule type" value="Genomic_DNA"/>
</dbReference>
<dbReference type="Proteomes" id="UP001149140">
    <property type="component" value="Unassembled WGS sequence"/>
</dbReference>
<dbReference type="InterPro" id="IPR011006">
    <property type="entry name" value="CheY-like_superfamily"/>
</dbReference>
<evidence type="ECO:0000259" key="2">
    <source>
        <dbReference type="PROSITE" id="PS50110"/>
    </source>
</evidence>
<name>A0A9X3MYX5_9ACTN</name>
<evidence type="ECO:0000256" key="1">
    <source>
        <dbReference type="PROSITE-ProRule" id="PRU00169"/>
    </source>
</evidence>
<evidence type="ECO:0000313" key="3">
    <source>
        <dbReference type="EMBL" id="MDA0163908.1"/>
    </source>
</evidence>
<feature type="modified residue" description="4-aspartylphosphate" evidence="1">
    <location>
        <position position="55"/>
    </location>
</feature>
<dbReference type="GO" id="GO:0000160">
    <property type="term" value="P:phosphorelay signal transduction system"/>
    <property type="evidence" value="ECO:0007669"/>
    <property type="project" value="InterPro"/>
</dbReference>
<dbReference type="Gene3D" id="3.40.50.2300">
    <property type="match status" value="1"/>
</dbReference>
<dbReference type="PROSITE" id="PS50110">
    <property type="entry name" value="RESPONSE_REGULATORY"/>
    <property type="match status" value="1"/>
</dbReference>
<dbReference type="Pfam" id="PF00072">
    <property type="entry name" value="Response_reg"/>
    <property type="match status" value="1"/>
</dbReference>
<dbReference type="SMART" id="SM00448">
    <property type="entry name" value="REC"/>
    <property type="match status" value="1"/>
</dbReference>
<feature type="domain" description="Response regulatory" evidence="2">
    <location>
        <begin position="4"/>
        <end position="118"/>
    </location>
</feature>
<dbReference type="InterPro" id="IPR001789">
    <property type="entry name" value="Sig_transdc_resp-reg_receiver"/>
</dbReference>
<proteinExistence type="predicted"/>